<feature type="region of interest" description="Disordered" evidence="1">
    <location>
        <begin position="99"/>
        <end position="122"/>
    </location>
</feature>
<feature type="compositionally biased region" description="Polar residues" evidence="1">
    <location>
        <begin position="209"/>
        <end position="218"/>
    </location>
</feature>
<evidence type="ECO:0000256" key="1">
    <source>
        <dbReference type="SAM" id="MobiDB-lite"/>
    </source>
</evidence>
<keyword evidence="3" id="KW-1185">Reference proteome</keyword>
<dbReference type="EMBL" id="BLJY01000001">
    <property type="protein sequence ID" value="GFF12233.1"/>
    <property type="molecule type" value="Genomic_DNA"/>
</dbReference>
<proteinExistence type="predicted"/>
<feature type="compositionally biased region" description="Polar residues" evidence="1">
    <location>
        <begin position="107"/>
        <end position="120"/>
    </location>
</feature>
<sequence>MTDIFSTFAAAAQSTELSYKIITKLIDTYRKYKAHGEYWKEVDCIVKMYLGILSRILAIIESSEYLKAECNSQSKWNHIEKRYRDICDKIRNLHSDQERALEGKNGKPSQKGSGSTTLSTAKRRRTISKRLQKLRFVLRFVPKVESLKSQLYGEQTRIHLYLQALTMELLVQSRKADDQVIENLQFIKGQIDALPQRTKPLQVDEEGGTVQSNPSPVNVHSGRRTSAGGMVDRLSGWLKSIGNWGENSVTRTPSSASNGAPTRGPSGDAPSSSDVDLMSALSSEDSIFHTYVERLCGESGSTSTDTGDTASVAAQPIPLSITGSILDKTEDDILPTAADNGHESFEQCSRGSRQSTTTTALFPYFNILDNFFHPLEIDDAHDSYAYEIVMDLCFQSTNRAPEKVDFRTLLNITHVVSEKWFHPRVQSQVRRWIAALKQPTPGTMSAELVAWIWISYVFRLPAEFRAFTATAQYSAKGPISRYNGYKVLLPGHVMGKQMIVPTASVP</sequence>
<evidence type="ECO:0000313" key="2">
    <source>
        <dbReference type="EMBL" id="GFF12233.1"/>
    </source>
</evidence>
<organism evidence="2 3">
    <name type="scientific">Aspergillus terreus</name>
    <dbReference type="NCBI Taxonomy" id="33178"/>
    <lineage>
        <taxon>Eukaryota</taxon>
        <taxon>Fungi</taxon>
        <taxon>Dikarya</taxon>
        <taxon>Ascomycota</taxon>
        <taxon>Pezizomycotina</taxon>
        <taxon>Eurotiomycetes</taxon>
        <taxon>Eurotiomycetidae</taxon>
        <taxon>Eurotiales</taxon>
        <taxon>Aspergillaceae</taxon>
        <taxon>Aspergillus</taxon>
        <taxon>Aspergillus subgen. Circumdati</taxon>
    </lineage>
</organism>
<feature type="region of interest" description="Disordered" evidence="1">
    <location>
        <begin position="248"/>
        <end position="276"/>
    </location>
</feature>
<reference evidence="2 3" key="1">
    <citation type="submission" date="2020-01" db="EMBL/GenBank/DDBJ databases">
        <title>Aspergillus terreus IFO 6365 whole genome shotgun sequence.</title>
        <authorList>
            <person name="Kanamasa S."/>
            <person name="Takahashi H."/>
        </authorList>
    </citation>
    <scope>NUCLEOTIDE SEQUENCE [LARGE SCALE GENOMIC DNA]</scope>
    <source>
        <strain evidence="2 3">IFO 6365</strain>
    </source>
</reference>
<feature type="region of interest" description="Disordered" evidence="1">
    <location>
        <begin position="205"/>
        <end position="226"/>
    </location>
</feature>
<evidence type="ECO:0000313" key="3">
    <source>
        <dbReference type="Proteomes" id="UP000452235"/>
    </source>
</evidence>
<name>A0A5M3YLH5_ASPTE</name>
<dbReference type="AlphaFoldDB" id="A0A5M3YLH5"/>
<feature type="compositionally biased region" description="Polar residues" evidence="1">
    <location>
        <begin position="248"/>
        <end position="260"/>
    </location>
</feature>
<gene>
    <name evidence="2" type="ORF">ATEIFO6365_0001045600</name>
</gene>
<accession>A0A5M3YLH5</accession>
<protein>
    <submittedName>
        <fullName evidence="2">BTB/POZ-domain-containing protein</fullName>
    </submittedName>
</protein>
<comment type="caution">
    <text evidence="2">The sequence shown here is derived from an EMBL/GenBank/DDBJ whole genome shotgun (WGS) entry which is preliminary data.</text>
</comment>
<dbReference type="OrthoDB" id="5326346at2759"/>
<dbReference type="Proteomes" id="UP000452235">
    <property type="component" value="Unassembled WGS sequence"/>
</dbReference>